<dbReference type="GO" id="GO:0000160">
    <property type="term" value="P:phosphorelay signal transduction system"/>
    <property type="evidence" value="ECO:0007669"/>
    <property type="project" value="InterPro"/>
</dbReference>
<organism evidence="8">
    <name type="scientific">Sedimenticola thiotaurini</name>
    <dbReference type="NCBI Taxonomy" id="1543721"/>
    <lineage>
        <taxon>Bacteria</taxon>
        <taxon>Pseudomonadati</taxon>
        <taxon>Pseudomonadota</taxon>
        <taxon>Gammaproteobacteria</taxon>
        <taxon>Chromatiales</taxon>
        <taxon>Sedimenticolaceae</taxon>
        <taxon>Sedimenticola</taxon>
    </lineage>
</organism>
<dbReference type="SMART" id="SM00448">
    <property type="entry name" value="REC"/>
    <property type="match status" value="1"/>
</dbReference>
<dbReference type="InterPro" id="IPR029787">
    <property type="entry name" value="Nucleotide_cyclase"/>
</dbReference>
<dbReference type="SMART" id="SM00267">
    <property type="entry name" value="GGDEF"/>
    <property type="match status" value="1"/>
</dbReference>
<name>A0A831RHY9_9GAMM</name>
<dbReference type="InterPro" id="IPR000700">
    <property type="entry name" value="PAS-assoc_C"/>
</dbReference>
<evidence type="ECO:0000256" key="1">
    <source>
        <dbReference type="ARBA" id="ARBA00001946"/>
    </source>
</evidence>
<gene>
    <name evidence="8" type="ORF">ENI96_00520</name>
</gene>
<dbReference type="Gene3D" id="3.30.450.20">
    <property type="entry name" value="PAS domain"/>
    <property type="match status" value="1"/>
</dbReference>
<dbReference type="InterPro" id="IPR001610">
    <property type="entry name" value="PAC"/>
</dbReference>
<protein>
    <submittedName>
        <fullName evidence="8">Diguanylate cyclase</fullName>
    </submittedName>
</protein>
<dbReference type="CDD" id="cd01949">
    <property type="entry name" value="GGDEF"/>
    <property type="match status" value="1"/>
</dbReference>
<dbReference type="InterPro" id="IPR000160">
    <property type="entry name" value="GGDEF_dom"/>
</dbReference>
<dbReference type="SUPFAM" id="SSF55785">
    <property type="entry name" value="PYP-like sensor domain (PAS domain)"/>
    <property type="match status" value="1"/>
</dbReference>
<comment type="caution">
    <text evidence="8">The sequence shown here is derived from an EMBL/GenBank/DDBJ whole genome shotgun (WGS) entry which is preliminary data.</text>
</comment>
<dbReference type="Pfam" id="PF00990">
    <property type="entry name" value="GGDEF"/>
    <property type="match status" value="1"/>
</dbReference>
<dbReference type="PROSITE" id="PS50110">
    <property type="entry name" value="RESPONSE_REGULATORY"/>
    <property type="match status" value="1"/>
</dbReference>
<feature type="domain" description="GGDEF" evidence="7">
    <location>
        <begin position="332"/>
        <end position="465"/>
    </location>
</feature>
<dbReference type="InterPro" id="IPR011006">
    <property type="entry name" value="CheY-like_superfamily"/>
</dbReference>
<dbReference type="CDD" id="cd00130">
    <property type="entry name" value="PAS"/>
    <property type="match status" value="1"/>
</dbReference>
<evidence type="ECO:0000313" key="8">
    <source>
        <dbReference type="EMBL" id="HEB94898.1"/>
    </source>
</evidence>
<proteinExistence type="predicted"/>
<evidence type="ECO:0000256" key="2">
    <source>
        <dbReference type="PROSITE-ProRule" id="PRU00169"/>
    </source>
</evidence>
<evidence type="ECO:0000259" key="5">
    <source>
        <dbReference type="PROSITE" id="PS50112"/>
    </source>
</evidence>
<dbReference type="InterPro" id="IPR000014">
    <property type="entry name" value="PAS"/>
</dbReference>
<dbReference type="NCBIfam" id="TIGR00254">
    <property type="entry name" value="GGDEF"/>
    <property type="match status" value="1"/>
</dbReference>
<feature type="modified residue" description="4-aspartylphosphate" evidence="2">
    <location>
        <position position="69"/>
    </location>
</feature>
<dbReference type="SMART" id="SM00091">
    <property type="entry name" value="PAS"/>
    <property type="match status" value="1"/>
</dbReference>
<comment type="cofactor">
    <cofactor evidence="1">
        <name>Mg(2+)</name>
        <dbReference type="ChEBI" id="CHEBI:18420"/>
    </cofactor>
</comment>
<dbReference type="Pfam" id="PF13426">
    <property type="entry name" value="PAS_9"/>
    <property type="match status" value="1"/>
</dbReference>
<dbReference type="SMART" id="SM00086">
    <property type="entry name" value="PAC"/>
    <property type="match status" value="1"/>
</dbReference>
<feature type="domain" description="Response regulatory" evidence="4">
    <location>
        <begin position="20"/>
        <end position="134"/>
    </location>
</feature>
<accession>A0A831RHY9</accession>
<dbReference type="Gene3D" id="1.20.5.390">
    <property type="entry name" value="L1 transposable element, trimerization domain"/>
    <property type="match status" value="1"/>
</dbReference>
<dbReference type="Gene3D" id="3.40.50.2300">
    <property type="match status" value="1"/>
</dbReference>
<dbReference type="InterPro" id="IPR043128">
    <property type="entry name" value="Rev_trsase/Diguanyl_cyclase"/>
</dbReference>
<dbReference type="PROSITE" id="PS50113">
    <property type="entry name" value="PAC"/>
    <property type="match status" value="1"/>
</dbReference>
<evidence type="ECO:0000259" key="4">
    <source>
        <dbReference type="PROSITE" id="PS50110"/>
    </source>
</evidence>
<dbReference type="InterPro" id="IPR001789">
    <property type="entry name" value="Sig_transdc_resp-reg_receiver"/>
</dbReference>
<dbReference type="SUPFAM" id="SSF52172">
    <property type="entry name" value="CheY-like"/>
    <property type="match status" value="1"/>
</dbReference>
<dbReference type="Pfam" id="PF00072">
    <property type="entry name" value="Response_reg"/>
    <property type="match status" value="1"/>
</dbReference>
<dbReference type="InterPro" id="IPR052163">
    <property type="entry name" value="DGC-Regulatory_Protein"/>
</dbReference>
<evidence type="ECO:0000256" key="3">
    <source>
        <dbReference type="SAM" id="Coils"/>
    </source>
</evidence>
<dbReference type="Gene3D" id="3.30.70.270">
    <property type="match status" value="1"/>
</dbReference>
<sequence>MPGTTDKGKGTDPGTVTGTKILLVDDDAAVRLSFRSFLEDDGFRVTAAQDGMEGLERFRAETPDLAIVDLRMPRMDGLDLLRSIRQTDTEIPVIVVSGAGTMSDSIEALRLGAWDYLVKPVPDLMVLKHAVDQALERARLRRENARYRDRLEALVRERTRELERRIRETREAADRLRIFSLALEQSVNAVIITDVEGRIEYVNRRFTELTGYSRDEVLNHTPRMLKSDLTPAATYRRMWRTIAAGRPWRGELMNRRKSGEAYWEELTITPILGDDGRVAHYLAMQEDISARKTREALLIHQASHDGLTGLPNRILAIDRLGEAVRRSLRQQEQGALLFIDLDDFKQINDTHGHETGDRLLKAVATRLKETVRHSDTVARIGGDEFIVILQWVEEGDGLRSTVEKIRRCLSLPLRLDGTEVVVTASIGVVVFPRHGDDSGELVRRADTAMYSAKQWGRDRIVLYDDLLTQGGCGGEI</sequence>
<feature type="domain" description="PAC" evidence="6">
    <location>
        <begin position="246"/>
        <end position="300"/>
    </location>
</feature>
<keyword evidence="2" id="KW-0597">Phosphoprotein</keyword>
<dbReference type="PROSITE" id="PS50112">
    <property type="entry name" value="PAS"/>
    <property type="match status" value="1"/>
</dbReference>
<evidence type="ECO:0000259" key="6">
    <source>
        <dbReference type="PROSITE" id="PS50113"/>
    </source>
</evidence>
<dbReference type="InterPro" id="IPR049510">
    <property type="entry name" value="RssB-like_REC"/>
</dbReference>
<dbReference type="PROSITE" id="PS50887">
    <property type="entry name" value="GGDEF"/>
    <property type="match status" value="1"/>
</dbReference>
<evidence type="ECO:0000259" key="7">
    <source>
        <dbReference type="PROSITE" id="PS50887"/>
    </source>
</evidence>
<dbReference type="NCBIfam" id="TIGR00229">
    <property type="entry name" value="sensory_box"/>
    <property type="match status" value="1"/>
</dbReference>
<reference evidence="8" key="1">
    <citation type="journal article" date="2020" name="mSystems">
        <title>Genome- and Community-Level Interaction Insights into Carbon Utilization and Element Cycling Functions of Hydrothermarchaeota in Hydrothermal Sediment.</title>
        <authorList>
            <person name="Zhou Z."/>
            <person name="Liu Y."/>
            <person name="Xu W."/>
            <person name="Pan J."/>
            <person name="Luo Z.H."/>
            <person name="Li M."/>
        </authorList>
    </citation>
    <scope>NUCLEOTIDE SEQUENCE [LARGE SCALE GENOMIC DNA]</scope>
    <source>
        <strain evidence="8">HyVt-443</strain>
    </source>
</reference>
<dbReference type="FunFam" id="3.40.50.2300:FF:000301">
    <property type="entry name" value="Response regulator receiver"/>
    <property type="match status" value="1"/>
</dbReference>
<dbReference type="InterPro" id="IPR035965">
    <property type="entry name" value="PAS-like_dom_sf"/>
</dbReference>
<dbReference type="EMBL" id="DRKP01000006">
    <property type="protein sequence ID" value="HEB94898.1"/>
    <property type="molecule type" value="Genomic_DNA"/>
</dbReference>
<dbReference type="PANTHER" id="PTHR46663:SF3">
    <property type="entry name" value="SLL0267 PROTEIN"/>
    <property type="match status" value="1"/>
</dbReference>
<feature type="coiled-coil region" evidence="3">
    <location>
        <begin position="137"/>
        <end position="164"/>
    </location>
</feature>
<dbReference type="GO" id="GO:0003824">
    <property type="term" value="F:catalytic activity"/>
    <property type="evidence" value="ECO:0007669"/>
    <property type="project" value="UniProtKB-ARBA"/>
</dbReference>
<dbReference type="FunFam" id="3.30.70.270:FF:000001">
    <property type="entry name" value="Diguanylate cyclase domain protein"/>
    <property type="match status" value="1"/>
</dbReference>
<dbReference type="CDD" id="cd17555">
    <property type="entry name" value="REC_RssB-like"/>
    <property type="match status" value="1"/>
</dbReference>
<keyword evidence="3" id="KW-0175">Coiled coil</keyword>
<dbReference type="AlphaFoldDB" id="A0A831RHY9"/>
<dbReference type="Proteomes" id="UP000886251">
    <property type="component" value="Unassembled WGS sequence"/>
</dbReference>
<dbReference type="PANTHER" id="PTHR46663">
    <property type="entry name" value="DIGUANYLATE CYCLASE DGCT-RELATED"/>
    <property type="match status" value="1"/>
</dbReference>
<dbReference type="SUPFAM" id="SSF55073">
    <property type="entry name" value="Nucleotide cyclase"/>
    <property type="match status" value="1"/>
</dbReference>
<feature type="domain" description="PAS" evidence="5">
    <location>
        <begin position="175"/>
        <end position="221"/>
    </location>
</feature>